<reference evidence="2" key="2">
    <citation type="submission" date="2020-09" db="EMBL/GenBank/DDBJ databases">
        <authorList>
            <person name="Sun Q."/>
            <person name="Zhou Y."/>
        </authorList>
    </citation>
    <scope>NUCLEOTIDE SEQUENCE</scope>
    <source>
        <strain evidence="2">CGMCC 1.3617</strain>
    </source>
</reference>
<evidence type="ECO:0000313" key="3">
    <source>
        <dbReference type="Proteomes" id="UP000661507"/>
    </source>
</evidence>
<proteinExistence type="predicted"/>
<evidence type="ECO:0000256" key="1">
    <source>
        <dbReference type="SAM" id="MobiDB-lite"/>
    </source>
</evidence>
<organism evidence="2 3">
    <name type="scientific">Neoroseomonas lacus</name>
    <dbReference type="NCBI Taxonomy" id="287609"/>
    <lineage>
        <taxon>Bacteria</taxon>
        <taxon>Pseudomonadati</taxon>
        <taxon>Pseudomonadota</taxon>
        <taxon>Alphaproteobacteria</taxon>
        <taxon>Acetobacterales</taxon>
        <taxon>Acetobacteraceae</taxon>
        <taxon>Neoroseomonas</taxon>
    </lineage>
</organism>
<gene>
    <name evidence="2" type="ORF">GCM10011320_32910</name>
</gene>
<keyword evidence="3" id="KW-1185">Reference proteome</keyword>
<name>A0A917KR70_9PROT</name>
<dbReference type="Proteomes" id="UP000661507">
    <property type="component" value="Unassembled WGS sequence"/>
</dbReference>
<accession>A0A917KR70</accession>
<feature type="region of interest" description="Disordered" evidence="1">
    <location>
        <begin position="1"/>
        <end position="29"/>
    </location>
</feature>
<comment type="caution">
    <text evidence="2">The sequence shown here is derived from an EMBL/GenBank/DDBJ whole genome shotgun (WGS) entry which is preliminary data.</text>
</comment>
<protein>
    <submittedName>
        <fullName evidence="2">Uncharacterized protein</fullName>
    </submittedName>
</protein>
<dbReference type="EMBL" id="BMKW01000008">
    <property type="protein sequence ID" value="GGJ23060.1"/>
    <property type="molecule type" value="Genomic_DNA"/>
</dbReference>
<evidence type="ECO:0000313" key="2">
    <source>
        <dbReference type="EMBL" id="GGJ23060.1"/>
    </source>
</evidence>
<dbReference type="AlphaFoldDB" id="A0A917KR70"/>
<sequence>MWRQRWSSRRREEEGRGAPPLEHHGRKRRLLHLRTISAKSKIQDVEVPGRGSTKGAAIGRHTNGVWPHEEQLRGRLARDVIPVGDTRIDAVQQIMERQDPLFRLLLGRHRDRAIARNVSRDVAGCLA</sequence>
<reference evidence="2" key="1">
    <citation type="journal article" date="2014" name="Int. J. Syst. Evol. Microbiol.">
        <title>Complete genome sequence of Corynebacterium casei LMG S-19264T (=DSM 44701T), isolated from a smear-ripened cheese.</title>
        <authorList>
            <consortium name="US DOE Joint Genome Institute (JGI-PGF)"/>
            <person name="Walter F."/>
            <person name="Albersmeier A."/>
            <person name="Kalinowski J."/>
            <person name="Ruckert C."/>
        </authorList>
    </citation>
    <scope>NUCLEOTIDE SEQUENCE</scope>
    <source>
        <strain evidence="2">CGMCC 1.3617</strain>
    </source>
</reference>